<reference evidence="1 2" key="1">
    <citation type="journal article" date="2012" name="FEMS Yeast Res.">
        <title>The genome sequence of the wine yeast VIN7 reveals an allotriploid hybrid genome with Saccharomyces cerevisiae and Saccharomyces kudriavzevii origins.</title>
        <authorList>
            <person name="Borneman A.R."/>
            <person name="Desany B.A."/>
            <person name="Riches D."/>
            <person name="Affourtit J.P."/>
            <person name="Forgan A.H."/>
            <person name="Pretorius I.S."/>
            <person name="Egholm M."/>
            <person name="Chambers P.J."/>
        </authorList>
    </citation>
    <scope>NUCLEOTIDE SEQUENCE [LARGE SCALE GENOMIC DNA]</scope>
    <source>
        <strain evidence="1 2">VIN7</strain>
    </source>
</reference>
<dbReference type="Proteomes" id="UP000009009">
    <property type="component" value="Unassembled WGS sequence"/>
</dbReference>
<evidence type="ECO:0000313" key="2">
    <source>
        <dbReference type="Proteomes" id="UP000009009"/>
    </source>
</evidence>
<gene>
    <name evidence="1" type="ORF">VIN7_7423</name>
</gene>
<comment type="caution">
    <text evidence="1">The sequence shown here is derived from an EMBL/GenBank/DDBJ whole genome shotgun (WGS) entry which is preliminary data.</text>
</comment>
<protein>
    <submittedName>
        <fullName evidence="1">Uncharacterized protein</fullName>
    </submittedName>
</protein>
<dbReference type="EMBL" id="AGVY01000235">
    <property type="protein sequence ID" value="EHN02183.1"/>
    <property type="molecule type" value="Genomic_DNA"/>
</dbReference>
<organism evidence="1 2">
    <name type="scientific">Saccharomyces cerevisiae x Saccharomyces kudriavzevii (strain VIN7)</name>
    <name type="common">Yeast</name>
    <dbReference type="NCBI Taxonomy" id="1095631"/>
    <lineage>
        <taxon>Eukaryota</taxon>
        <taxon>Fungi</taxon>
        <taxon>Dikarya</taxon>
        <taxon>Ascomycota</taxon>
        <taxon>Saccharomycotina</taxon>
        <taxon>Saccharomycetes</taxon>
        <taxon>Saccharomycetales</taxon>
        <taxon>Saccharomycetaceae</taxon>
        <taxon>Saccharomyces</taxon>
    </lineage>
</organism>
<accession>H0GVH8</accession>
<keyword evidence="2" id="KW-1185">Reference proteome</keyword>
<proteinExistence type="predicted"/>
<evidence type="ECO:0000313" key="1">
    <source>
        <dbReference type="EMBL" id="EHN02183.1"/>
    </source>
</evidence>
<dbReference type="AlphaFoldDB" id="H0GVH8"/>
<dbReference type="HOGENOM" id="CLU_1620006_0_0_1"/>
<sequence>MFAYFWGRRTDPVFSGRWGLLFIFLRELYPVDDPFRSTIIFVLVFEGKNIEIPIKLEKQRYPARRSNFRSNFRRNPGKGNKLNYALCKGGGTFVAGEYLGEYLGGIGGLYQNVYTSKDVASFPTKVDLVIRLIVPFVYPTLLRLDELDYVSTSTSTNYPTIALL</sequence>
<name>H0GVH8_SACCK</name>